<proteinExistence type="predicted"/>
<accession>A0A5J4REW4</accession>
<comment type="caution">
    <text evidence="1">The sequence shown here is derived from an EMBL/GenBank/DDBJ whole genome shotgun (WGS) entry which is preliminary data.</text>
</comment>
<reference evidence="1" key="1">
    <citation type="submission" date="2019-03" db="EMBL/GenBank/DDBJ databases">
        <title>Single cell metagenomics reveals metabolic interactions within the superorganism composed of flagellate Streblomastix strix and complex community of Bacteroidetes bacteria on its surface.</title>
        <authorList>
            <person name="Treitli S.C."/>
            <person name="Kolisko M."/>
            <person name="Husnik F."/>
            <person name="Keeling P."/>
            <person name="Hampl V."/>
        </authorList>
    </citation>
    <scope>NUCLEOTIDE SEQUENCE</scope>
    <source>
        <strain evidence="1">STM</strain>
    </source>
</reference>
<protein>
    <submittedName>
        <fullName evidence="1">Uncharacterized protein</fullName>
    </submittedName>
</protein>
<organism evidence="1">
    <name type="scientific">termite gut metagenome</name>
    <dbReference type="NCBI Taxonomy" id="433724"/>
    <lineage>
        <taxon>unclassified sequences</taxon>
        <taxon>metagenomes</taxon>
        <taxon>organismal metagenomes</taxon>
    </lineage>
</organism>
<dbReference type="AlphaFoldDB" id="A0A5J4REW4"/>
<feature type="non-terminal residue" evidence="1">
    <location>
        <position position="134"/>
    </location>
</feature>
<gene>
    <name evidence="1" type="ORF">EZS27_019715</name>
</gene>
<dbReference type="EMBL" id="SNRY01001337">
    <property type="protein sequence ID" value="KAA6331700.1"/>
    <property type="molecule type" value="Genomic_DNA"/>
</dbReference>
<sequence>MPKQSPLLCFIMEYTFFVWQKKKSFRVIFRVGYLESSKTFIIFVLSKLPTIWVSIHFVTHLLPNKGEIYDKSIIINLLHIQISLLGQLVVARLCQPQSRMATVDYLKSHFDEDVDLHKIYLYLDKLYATERDKV</sequence>
<name>A0A5J4REW4_9ZZZZ</name>
<evidence type="ECO:0000313" key="1">
    <source>
        <dbReference type="EMBL" id="KAA6331700.1"/>
    </source>
</evidence>